<dbReference type="NCBIfam" id="TIGR04387">
    <property type="entry name" value="capsid_maj_N4"/>
    <property type="match status" value="1"/>
</dbReference>
<organism evidence="1">
    <name type="scientific">viral metagenome</name>
    <dbReference type="NCBI Taxonomy" id="1070528"/>
    <lineage>
        <taxon>unclassified sequences</taxon>
        <taxon>metagenomes</taxon>
        <taxon>organismal metagenomes</taxon>
    </lineage>
</organism>
<name>A0A6M3LB23_9ZZZZ</name>
<gene>
    <name evidence="1" type="ORF">MM415B02388_0006</name>
</gene>
<proteinExistence type="predicted"/>
<evidence type="ECO:0000313" key="1">
    <source>
        <dbReference type="EMBL" id="QJA90365.1"/>
    </source>
</evidence>
<dbReference type="InterPro" id="IPR025267">
    <property type="entry name" value="ORF017-like"/>
</dbReference>
<sequence>MGATEFALGDALAVQIWSTSLAHEAEVRQYWRKFMGEKGDMPIQVRRELNKEAGEKITYGLRMKLSGDGVEGDNIIEGTSAEEALIFHSDAVFIDQRRKGTKSKGRMSEQRVPYNMRKEGRDALAIWWAEDYDQQIFMYLSGARGIDTSYHVGLTYTGRANNTLTSPESTHIVYAGNATSLADIDQADKVNLKLAEKLVAKVETLDPMIMPIRVDGENKYVWLMHTWQAYDLRTSISQGDWLEIHKATDQKDSPIYKNSLGEYAGLVLHKHRNVVRFDSTTGCASSMTAARSLLIGAQCGCIAWGGGSEYGRYSWNEEKDDRGNALVITAGAIFGVKRTRYNSLDYGMLTVDGWCSDPTA</sequence>
<reference evidence="1" key="1">
    <citation type="submission" date="2020-03" db="EMBL/GenBank/DDBJ databases">
        <title>The deep terrestrial virosphere.</title>
        <authorList>
            <person name="Holmfeldt K."/>
            <person name="Nilsson E."/>
            <person name="Simone D."/>
            <person name="Lopez-Fernandez M."/>
            <person name="Wu X."/>
            <person name="de Brujin I."/>
            <person name="Lundin D."/>
            <person name="Andersson A."/>
            <person name="Bertilsson S."/>
            <person name="Dopson M."/>
        </authorList>
    </citation>
    <scope>NUCLEOTIDE SEQUENCE</scope>
    <source>
        <strain evidence="1">MM415B02388</strain>
    </source>
</reference>
<dbReference type="AlphaFoldDB" id="A0A6M3LB23"/>
<accession>A0A6M3LB23</accession>
<dbReference type="EMBL" id="MT142908">
    <property type="protein sequence ID" value="QJA90365.1"/>
    <property type="molecule type" value="Genomic_DNA"/>
</dbReference>
<dbReference type="Pfam" id="PF13252">
    <property type="entry name" value="Phage_capsid_3"/>
    <property type="match status" value="1"/>
</dbReference>
<protein>
    <submittedName>
        <fullName evidence="1">Putative major capsid protein</fullName>
    </submittedName>
</protein>